<feature type="chain" id="PRO_5040889105" description="LppI" evidence="2">
    <location>
        <begin position="19"/>
        <end position="235"/>
    </location>
</feature>
<feature type="signal peptide" evidence="2">
    <location>
        <begin position="1"/>
        <end position="18"/>
    </location>
</feature>
<feature type="compositionally biased region" description="Polar residues" evidence="1">
    <location>
        <begin position="33"/>
        <end position="44"/>
    </location>
</feature>
<evidence type="ECO:0000256" key="2">
    <source>
        <dbReference type="SAM" id="SignalP"/>
    </source>
</evidence>
<evidence type="ECO:0008006" key="5">
    <source>
        <dbReference type="Google" id="ProtNLM"/>
    </source>
</evidence>
<comment type="caution">
    <text evidence="3">The sequence shown here is derived from an EMBL/GenBank/DDBJ whole genome shotgun (WGS) entry which is preliminary data.</text>
</comment>
<evidence type="ECO:0000256" key="1">
    <source>
        <dbReference type="SAM" id="MobiDB-lite"/>
    </source>
</evidence>
<feature type="region of interest" description="Disordered" evidence="1">
    <location>
        <begin position="23"/>
        <end position="60"/>
    </location>
</feature>
<dbReference type="EMBL" id="JACKSJ010000247">
    <property type="protein sequence ID" value="MCV7173591.1"/>
    <property type="molecule type" value="Genomic_DNA"/>
</dbReference>
<keyword evidence="4" id="KW-1185">Reference proteome</keyword>
<dbReference type="RefSeq" id="WP_264015757.1">
    <property type="nucleotide sequence ID" value="NZ_JACKSJ010000247.1"/>
</dbReference>
<evidence type="ECO:0000313" key="4">
    <source>
        <dbReference type="Proteomes" id="UP001140293"/>
    </source>
</evidence>
<proteinExistence type="predicted"/>
<evidence type="ECO:0000313" key="3">
    <source>
        <dbReference type="EMBL" id="MCV7173591.1"/>
    </source>
</evidence>
<organism evidence="3 4">
    <name type="scientific">[Mycobacterium] manitobense</name>
    <dbReference type="NCBI Taxonomy" id="190147"/>
    <lineage>
        <taxon>Bacteria</taxon>
        <taxon>Bacillati</taxon>
        <taxon>Actinomycetota</taxon>
        <taxon>Actinomycetes</taxon>
        <taxon>Mycobacteriales</taxon>
        <taxon>Mycobacteriaceae</taxon>
        <taxon>Mycolicibacterium</taxon>
    </lineage>
</organism>
<gene>
    <name evidence="3" type="ORF">H7I41_27070</name>
</gene>
<keyword evidence="2" id="KW-0732">Signal</keyword>
<dbReference type="AlphaFoldDB" id="A0A9X2YUP5"/>
<reference evidence="3" key="1">
    <citation type="submission" date="2020-07" db="EMBL/GenBank/DDBJ databases">
        <authorList>
            <person name="Pettersson B.M.F."/>
            <person name="Behra P.R.K."/>
            <person name="Ramesh M."/>
            <person name="Das S."/>
            <person name="Dasgupta S."/>
            <person name="Kirsebom L.A."/>
        </authorList>
    </citation>
    <scope>NUCLEOTIDE SEQUENCE</scope>
    <source>
        <strain evidence="3">DSM 44615</strain>
    </source>
</reference>
<sequence length="235" mass="23688">MRIAVLIAASVLVAGVCAGCGGQDGESGAPSGSRLSVPSPTSRASVPPTPTATSKPPVGAPLAGSAIGDVIAFVAAGTPTEVRGFHEATRDGEVSRLGDAVAFTTPSGATRCMTDPQSDGGLDCLVRLTDPPPAPPDIAGQWIGDWVDFTGPTLDVGSVHGDPGPFGRGDGAALPYGRSLAFGDFRCRADPAGLFCVNYAHQTAARLSDAGVEPFGCLKKVSPPADIGIRYSCPE</sequence>
<dbReference type="Proteomes" id="UP001140293">
    <property type="component" value="Unassembled WGS sequence"/>
</dbReference>
<accession>A0A9X2YUP5</accession>
<reference evidence="3" key="2">
    <citation type="journal article" date="2022" name="BMC Genomics">
        <title>Comparative genome analysis of mycobacteria focusing on tRNA and non-coding RNA.</title>
        <authorList>
            <person name="Behra P.R.K."/>
            <person name="Pettersson B.M.F."/>
            <person name="Ramesh M."/>
            <person name="Das S."/>
            <person name="Dasgupta S."/>
            <person name="Kirsebom L.A."/>
        </authorList>
    </citation>
    <scope>NUCLEOTIDE SEQUENCE</scope>
    <source>
        <strain evidence="3">DSM 44615</strain>
    </source>
</reference>
<name>A0A9X2YUP5_9MYCO</name>
<protein>
    <recommendedName>
        <fullName evidence="5">LppI</fullName>
    </recommendedName>
</protein>